<protein>
    <submittedName>
        <fullName evidence="11">Family 2 glycosyl transferase</fullName>
    </submittedName>
</protein>
<evidence type="ECO:0000313" key="11">
    <source>
        <dbReference type="EMBL" id="KRM17437.1"/>
    </source>
</evidence>
<evidence type="ECO:0000259" key="10">
    <source>
        <dbReference type="Pfam" id="PF00535"/>
    </source>
</evidence>
<dbReference type="PANTHER" id="PTHR48090">
    <property type="entry name" value="UNDECAPRENYL-PHOSPHATE 4-DEOXY-4-FORMAMIDO-L-ARABINOSE TRANSFERASE-RELATED"/>
    <property type="match status" value="1"/>
</dbReference>
<dbReference type="STRING" id="1423774.FD31_GL002626"/>
<keyword evidence="6 9" id="KW-1133">Transmembrane helix</keyword>
<name>A0A0R1WIM5_9LACO</name>
<feature type="transmembrane region" description="Helical" evidence="9">
    <location>
        <begin position="237"/>
        <end position="258"/>
    </location>
</feature>
<evidence type="ECO:0000256" key="6">
    <source>
        <dbReference type="ARBA" id="ARBA00022989"/>
    </source>
</evidence>
<reference evidence="11 12" key="1">
    <citation type="journal article" date="2015" name="Genome Announc.">
        <title>Expanding the biotechnology potential of lactobacilli through comparative genomics of 213 strains and associated genera.</title>
        <authorList>
            <person name="Sun Z."/>
            <person name="Harris H.M."/>
            <person name="McCann A."/>
            <person name="Guo C."/>
            <person name="Argimon S."/>
            <person name="Zhang W."/>
            <person name="Yang X."/>
            <person name="Jeffery I.B."/>
            <person name="Cooney J.C."/>
            <person name="Kagawa T.F."/>
            <person name="Liu W."/>
            <person name="Song Y."/>
            <person name="Salvetti E."/>
            <person name="Wrobel A."/>
            <person name="Rasinkangas P."/>
            <person name="Parkhill J."/>
            <person name="Rea M.C."/>
            <person name="O'Sullivan O."/>
            <person name="Ritari J."/>
            <person name="Douillard F.P."/>
            <person name="Paul Ross R."/>
            <person name="Yang R."/>
            <person name="Briner A.E."/>
            <person name="Felis G.E."/>
            <person name="de Vos W.M."/>
            <person name="Barrangou R."/>
            <person name="Klaenhammer T.R."/>
            <person name="Caufield P.W."/>
            <person name="Cui Y."/>
            <person name="Zhang H."/>
            <person name="O'Toole P.W."/>
        </authorList>
    </citation>
    <scope>NUCLEOTIDE SEQUENCE [LARGE SCALE GENOMIC DNA]</scope>
    <source>
        <strain evidence="11 12">DSM 16982</strain>
    </source>
</reference>
<dbReference type="SUPFAM" id="SSF53448">
    <property type="entry name" value="Nucleotide-diphospho-sugar transferases"/>
    <property type="match status" value="1"/>
</dbReference>
<dbReference type="Gene3D" id="3.90.550.10">
    <property type="entry name" value="Spore Coat Polysaccharide Biosynthesis Protein SpsA, Chain A"/>
    <property type="match status" value="1"/>
</dbReference>
<organism evidence="11 12">
    <name type="scientific">Companilactobacillus nantensis DSM 16982</name>
    <dbReference type="NCBI Taxonomy" id="1423774"/>
    <lineage>
        <taxon>Bacteria</taxon>
        <taxon>Bacillati</taxon>
        <taxon>Bacillota</taxon>
        <taxon>Bacilli</taxon>
        <taxon>Lactobacillales</taxon>
        <taxon>Lactobacillaceae</taxon>
        <taxon>Companilactobacillus</taxon>
    </lineage>
</organism>
<keyword evidence="7 9" id="KW-0472">Membrane</keyword>
<keyword evidence="12" id="KW-1185">Reference proteome</keyword>
<evidence type="ECO:0000256" key="8">
    <source>
        <dbReference type="ARBA" id="ARBA00038152"/>
    </source>
</evidence>
<comment type="similarity">
    <text evidence="8">Belongs to the glycosyltransferase 2 family. GtrB subfamily.</text>
</comment>
<keyword evidence="3" id="KW-0328">Glycosyltransferase</keyword>
<keyword evidence="2" id="KW-1003">Cell membrane</keyword>
<gene>
    <name evidence="11" type="ORF">FD31_GL002626</name>
</gene>
<dbReference type="CDD" id="cd04187">
    <property type="entry name" value="DPM1_like_bac"/>
    <property type="match status" value="1"/>
</dbReference>
<evidence type="ECO:0000256" key="9">
    <source>
        <dbReference type="SAM" id="Phobius"/>
    </source>
</evidence>
<proteinExistence type="inferred from homology"/>
<dbReference type="AlphaFoldDB" id="A0A0R1WIM5"/>
<comment type="caution">
    <text evidence="11">The sequence shown here is derived from an EMBL/GenBank/DDBJ whole genome shotgun (WGS) entry which is preliminary data.</text>
</comment>
<evidence type="ECO:0000256" key="5">
    <source>
        <dbReference type="ARBA" id="ARBA00022692"/>
    </source>
</evidence>
<sequence length="330" mass="37633">MKGHSLMKNQLISIVLPVFNEEAGIQATIDTLLNYIEQQEEQYELIFVDDGSKDKSVSIIKAALKQHDNIKLVEFSRNFGHQLAITAGLQYTKGDAVVVMDADLQDPPEVIPQMIKKWNEGYEIVYGKRMQRDGETFFKKITAKMFYRTFKHLATIDMPLDTGDFRLMDRKAVHQLLKLHEQDPFVRGQVTWIGFKQTSVQYHRQERMAGETKYPLSKMIKLAIDGITSFSMKPLQFVNIFSIVPLVSGVFSLGYMIVSSSYSLAGVGVTILLFTLGLLMLSIGILGSYLGRVLDQVNNRPRFIVSKTEGFEERNKGIHHFTDHFNQRVE</sequence>
<dbReference type="PANTHER" id="PTHR48090:SF1">
    <property type="entry name" value="PROPHAGE BACTOPRENOL GLUCOSYL TRANSFERASE HOMOLOG"/>
    <property type="match status" value="1"/>
</dbReference>
<feature type="domain" description="Glycosyltransferase 2-like" evidence="10">
    <location>
        <begin position="13"/>
        <end position="176"/>
    </location>
</feature>
<dbReference type="InterPro" id="IPR029044">
    <property type="entry name" value="Nucleotide-diphossugar_trans"/>
</dbReference>
<dbReference type="Proteomes" id="UP000051302">
    <property type="component" value="Unassembled WGS sequence"/>
</dbReference>
<dbReference type="InterPro" id="IPR001173">
    <property type="entry name" value="Glyco_trans_2-like"/>
</dbReference>
<dbReference type="PATRIC" id="fig|1423774.3.peg.2731"/>
<dbReference type="Pfam" id="PF00535">
    <property type="entry name" value="Glycos_transf_2"/>
    <property type="match status" value="1"/>
</dbReference>
<dbReference type="InterPro" id="IPR050256">
    <property type="entry name" value="Glycosyltransferase_2"/>
</dbReference>
<evidence type="ECO:0000256" key="1">
    <source>
        <dbReference type="ARBA" id="ARBA00004651"/>
    </source>
</evidence>
<dbReference type="EMBL" id="AZFV01000009">
    <property type="protein sequence ID" value="KRM17437.1"/>
    <property type="molecule type" value="Genomic_DNA"/>
</dbReference>
<keyword evidence="5 9" id="KW-0812">Transmembrane</keyword>
<dbReference type="FunFam" id="3.90.550.10:FF:000079">
    <property type="entry name" value="Probable glycosyl transferase"/>
    <property type="match status" value="1"/>
</dbReference>
<evidence type="ECO:0000313" key="12">
    <source>
        <dbReference type="Proteomes" id="UP000051302"/>
    </source>
</evidence>
<feature type="transmembrane region" description="Helical" evidence="9">
    <location>
        <begin position="264"/>
        <end position="290"/>
    </location>
</feature>
<accession>A0A0R1WIM5</accession>
<evidence type="ECO:0000256" key="2">
    <source>
        <dbReference type="ARBA" id="ARBA00022475"/>
    </source>
</evidence>
<keyword evidence="4 11" id="KW-0808">Transferase</keyword>
<evidence type="ECO:0000256" key="3">
    <source>
        <dbReference type="ARBA" id="ARBA00022676"/>
    </source>
</evidence>
<evidence type="ECO:0000256" key="4">
    <source>
        <dbReference type="ARBA" id="ARBA00022679"/>
    </source>
</evidence>
<dbReference type="GO" id="GO:0016757">
    <property type="term" value="F:glycosyltransferase activity"/>
    <property type="evidence" value="ECO:0007669"/>
    <property type="project" value="UniProtKB-KW"/>
</dbReference>
<evidence type="ECO:0000256" key="7">
    <source>
        <dbReference type="ARBA" id="ARBA00023136"/>
    </source>
</evidence>
<dbReference type="GO" id="GO:0005886">
    <property type="term" value="C:plasma membrane"/>
    <property type="evidence" value="ECO:0007669"/>
    <property type="project" value="UniProtKB-SubCell"/>
</dbReference>
<comment type="subcellular location">
    <subcellularLocation>
        <location evidence="1">Cell membrane</location>
        <topology evidence="1">Multi-pass membrane protein</topology>
    </subcellularLocation>
</comment>